<evidence type="ECO:0000259" key="1">
    <source>
        <dbReference type="Pfam" id="PF13456"/>
    </source>
</evidence>
<dbReference type="InterPro" id="IPR002156">
    <property type="entry name" value="RNaseH_domain"/>
</dbReference>
<comment type="caution">
    <text evidence="2">The sequence shown here is derived from an EMBL/GenBank/DDBJ whole genome shotgun (WGS) entry which is preliminary data.</text>
</comment>
<dbReference type="EMBL" id="JABEZZ010000073">
    <property type="protein sequence ID" value="MBA0603729.1"/>
    <property type="molecule type" value="Genomic_DNA"/>
</dbReference>
<dbReference type="InterPro" id="IPR053151">
    <property type="entry name" value="RNase_H-like"/>
</dbReference>
<feature type="domain" description="RNase H type-1" evidence="1">
    <location>
        <begin position="3"/>
        <end position="83"/>
    </location>
</feature>
<dbReference type="InterPro" id="IPR012337">
    <property type="entry name" value="RNaseH-like_sf"/>
</dbReference>
<dbReference type="Pfam" id="PF13456">
    <property type="entry name" value="RVT_3"/>
    <property type="match status" value="1"/>
</dbReference>
<dbReference type="PANTHER" id="PTHR47723:SF19">
    <property type="entry name" value="POLYNUCLEOTIDYL TRANSFERASE, RIBONUCLEASE H-LIKE SUPERFAMILY PROTEIN"/>
    <property type="match status" value="1"/>
</dbReference>
<dbReference type="Proteomes" id="UP000593578">
    <property type="component" value="Unassembled WGS sequence"/>
</dbReference>
<reference evidence="2 3" key="1">
    <citation type="journal article" date="2019" name="Genome Biol. Evol.">
        <title>Insights into the evolution of the New World diploid cottons (Gossypium, subgenus Houzingenia) based on genome sequencing.</title>
        <authorList>
            <person name="Grover C.E."/>
            <person name="Arick M.A. 2nd"/>
            <person name="Thrash A."/>
            <person name="Conover J.L."/>
            <person name="Sanders W.S."/>
            <person name="Peterson D.G."/>
            <person name="Frelichowski J.E."/>
            <person name="Scheffler J.A."/>
            <person name="Scheffler B.E."/>
            <person name="Wendel J.F."/>
        </authorList>
    </citation>
    <scope>NUCLEOTIDE SEQUENCE [LARGE SCALE GENOMIC DNA]</scope>
    <source>
        <strain evidence="2">8</strain>
        <tissue evidence="2">Leaf</tissue>
    </source>
</reference>
<feature type="non-terminal residue" evidence="2">
    <location>
        <position position="85"/>
    </location>
</feature>
<dbReference type="PANTHER" id="PTHR47723">
    <property type="entry name" value="OS05G0353850 PROTEIN"/>
    <property type="match status" value="1"/>
</dbReference>
<dbReference type="GO" id="GO:0004523">
    <property type="term" value="F:RNA-DNA hybrid ribonuclease activity"/>
    <property type="evidence" value="ECO:0007669"/>
    <property type="project" value="InterPro"/>
</dbReference>
<accession>A0A7J8QQ98</accession>
<name>A0A7J8QQ98_GOSRA</name>
<dbReference type="SUPFAM" id="SSF53098">
    <property type="entry name" value="Ribonuclease H-like"/>
    <property type="match status" value="1"/>
</dbReference>
<dbReference type="GO" id="GO:0003676">
    <property type="term" value="F:nucleic acid binding"/>
    <property type="evidence" value="ECO:0007669"/>
    <property type="project" value="InterPro"/>
</dbReference>
<dbReference type="Gene3D" id="3.30.420.10">
    <property type="entry name" value="Ribonuclease H-like superfamily/Ribonuclease H"/>
    <property type="match status" value="1"/>
</dbReference>
<sequence>MCTVLDAELWGILDGLNLILEQGYGSVMIQYVSLEVVNVIQEESFGGFTSALVKRIQQLLESTRVWRIQHISCDENNIVDGLVWM</sequence>
<organism evidence="2 3">
    <name type="scientific">Gossypium raimondii</name>
    <name type="common">Peruvian cotton</name>
    <name type="synonym">Gossypium klotzschianum subsp. raimondii</name>
    <dbReference type="NCBI Taxonomy" id="29730"/>
    <lineage>
        <taxon>Eukaryota</taxon>
        <taxon>Viridiplantae</taxon>
        <taxon>Streptophyta</taxon>
        <taxon>Embryophyta</taxon>
        <taxon>Tracheophyta</taxon>
        <taxon>Spermatophyta</taxon>
        <taxon>Magnoliopsida</taxon>
        <taxon>eudicotyledons</taxon>
        <taxon>Gunneridae</taxon>
        <taxon>Pentapetalae</taxon>
        <taxon>rosids</taxon>
        <taxon>malvids</taxon>
        <taxon>Malvales</taxon>
        <taxon>Malvaceae</taxon>
        <taxon>Malvoideae</taxon>
        <taxon>Gossypium</taxon>
    </lineage>
</organism>
<dbReference type="AlphaFoldDB" id="A0A7J8QQ98"/>
<protein>
    <recommendedName>
        <fullName evidence="1">RNase H type-1 domain-containing protein</fullName>
    </recommendedName>
</protein>
<proteinExistence type="predicted"/>
<evidence type="ECO:0000313" key="2">
    <source>
        <dbReference type="EMBL" id="MBA0603729.1"/>
    </source>
</evidence>
<evidence type="ECO:0000313" key="3">
    <source>
        <dbReference type="Proteomes" id="UP000593578"/>
    </source>
</evidence>
<dbReference type="InterPro" id="IPR036397">
    <property type="entry name" value="RNaseH_sf"/>
</dbReference>
<gene>
    <name evidence="2" type="ORF">Gorai_002030</name>
</gene>